<dbReference type="InterPro" id="IPR036770">
    <property type="entry name" value="Ankyrin_rpt-contain_sf"/>
</dbReference>
<feature type="transmembrane region" description="Helical" evidence="1">
    <location>
        <begin position="382"/>
        <end position="403"/>
    </location>
</feature>
<dbReference type="EMBL" id="JAPFFF010000010">
    <property type="protein sequence ID" value="KAK8881399.1"/>
    <property type="molecule type" value="Genomic_DNA"/>
</dbReference>
<evidence type="ECO:0000256" key="1">
    <source>
        <dbReference type="SAM" id="Phobius"/>
    </source>
</evidence>
<name>A0ABR2JR68_9EUKA</name>
<dbReference type="PANTHER" id="PTHR24159:SF5">
    <property type="entry name" value="ANK_REP_REGION DOMAIN-CONTAINING PROTEIN"/>
    <property type="match status" value="1"/>
</dbReference>
<keyword evidence="1" id="KW-0812">Transmembrane</keyword>
<dbReference type="SUPFAM" id="SSF48403">
    <property type="entry name" value="Ankyrin repeat"/>
    <property type="match status" value="1"/>
</dbReference>
<evidence type="ECO:0000313" key="2">
    <source>
        <dbReference type="EMBL" id="KAK8881399.1"/>
    </source>
</evidence>
<keyword evidence="1" id="KW-1133">Transmembrane helix</keyword>
<reference evidence="2 3" key="1">
    <citation type="submission" date="2024-04" db="EMBL/GenBank/DDBJ databases">
        <title>Tritrichomonas musculus Genome.</title>
        <authorList>
            <person name="Alves-Ferreira E."/>
            <person name="Grigg M."/>
            <person name="Lorenzi H."/>
            <person name="Galac M."/>
        </authorList>
    </citation>
    <scope>NUCLEOTIDE SEQUENCE [LARGE SCALE GENOMIC DNA]</scope>
    <source>
        <strain evidence="2 3">EAF2021</strain>
    </source>
</reference>
<sequence>METQDYVKEKKDLRKLVLHIIEDENGSINLNQIFDNILIKQKIREKPEELRLLLYLINKISKNHHRNPHFFNQIEKILLYLEKEIKQTFSNYDLFCFFKSNKRVLLFLLTKKIITIDKTIFSFLYDKDFKEGRQYCTFLYPEVKTVADEDSLKDIEDAISKQGYNDIDNFDERRLIGENDSYICTLIRNDSLNDFISLVTEKKIQLTSQIKPSIFETNSFLLVNKPSLIEYAAFFGSIQIFNYLQMNHAELNPSLWFYVIHSKSIQLINFLVENHIKPDDISYVKCLIESIKCHHDDITRYIQDNLLNTHGLLGDSFLECCFRYYNYEYFPENLSTDHIFIYLCQCDYLYLVKFLVKEGRLNINATLTIFNYIFISNSKINYFFLMMKFLIYFILNEILNFICF</sequence>
<evidence type="ECO:0008006" key="4">
    <source>
        <dbReference type="Google" id="ProtNLM"/>
    </source>
</evidence>
<proteinExistence type="predicted"/>
<gene>
    <name evidence="2" type="ORF">M9Y10_004135</name>
</gene>
<keyword evidence="3" id="KW-1185">Reference proteome</keyword>
<comment type="caution">
    <text evidence="2">The sequence shown here is derived from an EMBL/GenBank/DDBJ whole genome shotgun (WGS) entry which is preliminary data.</text>
</comment>
<dbReference type="Proteomes" id="UP001470230">
    <property type="component" value="Unassembled WGS sequence"/>
</dbReference>
<organism evidence="2 3">
    <name type="scientific">Tritrichomonas musculus</name>
    <dbReference type="NCBI Taxonomy" id="1915356"/>
    <lineage>
        <taxon>Eukaryota</taxon>
        <taxon>Metamonada</taxon>
        <taxon>Parabasalia</taxon>
        <taxon>Tritrichomonadida</taxon>
        <taxon>Tritrichomonadidae</taxon>
        <taxon>Tritrichomonas</taxon>
    </lineage>
</organism>
<keyword evidence="1" id="KW-0472">Membrane</keyword>
<protein>
    <recommendedName>
        <fullName evidence="4">DUF3447 domain-containing protein</fullName>
    </recommendedName>
</protein>
<dbReference type="PANTHER" id="PTHR24159">
    <property type="match status" value="1"/>
</dbReference>
<evidence type="ECO:0000313" key="3">
    <source>
        <dbReference type="Proteomes" id="UP001470230"/>
    </source>
</evidence>
<accession>A0ABR2JR68</accession>